<dbReference type="EMBL" id="LXQA011367448">
    <property type="protein sequence ID" value="MCI94824.1"/>
    <property type="molecule type" value="Genomic_DNA"/>
</dbReference>
<feature type="non-terminal residue" evidence="1">
    <location>
        <position position="14"/>
    </location>
</feature>
<accession>A0A392W2C8</accession>
<evidence type="ECO:0000313" key="1">
    <source>
        <dbReference type="EMBL" id="MCI94824.1"/>
    </source>
</evidence>
<evidence type="ECO:0000313" key="2">
    <source>
        <dbReference type="Proteomes" id="UP000265520"/>
    </source>
</evidence>
<sequence>MPEANSSVQQTLLS</sequence>
<name>A0A392W2C8_9FABA</name>
<proteinExistence type="predicted"/>
<reference evidence="1 2" key="1">
    <citation type="journal article" date="2018" name="Front. Plant Sci.">
        <title>Red Clover (Trifolium pratense) and Zigzag Clover (T. medium) - A Picture of Genomic Similarities and Differences.</title>
        <authorList>
            <person name="Dluhosova J."/>
            <person name="Istvanek J."/>
            <person name="Nedelnik J."/>
            <person name="Repkova J."/>
        </authorList>
    </citation>
    <scope>NUCLEOTIDE SEQUENCE [LARGE SCALE GENOMIC DNA]</scope>
    <source>
        <strain evidence="2">cv. 10/8</strain>
        <tissue evidence="1">Leaf</tissue>
    </source>
</reference>
<organism evidence="1 2">
    <name type="scientific">Trifolium medium</name>
    <dbReference type="NCBI Taxonomy" id="97028"/>
    <lineage>
        <taxon>Eukaryota</taxon>
        <taxon>Viridiplantae</taxon>
        <taxon>Streptophyta</taxon>
        <taxon>Embryophyta</taxon>
        <taxon>Tracheophyta</taxon>
        <taxon>Spermatophyta</taxon>
        <taxon>Magnoliopsida</taxon>
        <taxon>eudicotyledons</taxon>
        <taxon>Gunneridae</taxon>
        <taxon>Pentapetalae</taxon>
        <taxon>rosids</taxon>
        <taxon>fabids</taxon>
        <taxon>Fabales</taxon>
        <taxon>Fabaceae</taxon>
        <taxon>Papilionoideae</taxon>
        <taxon>50 kb inversion clade</taxon>
        <taxon>NPAAA clade</taxon>
        <taxon>Hologalegina</taxon>
        <taxon>IRL clade</taxon>
        <taxon>Trifolieae</taxon>
        <taxon>Trifolium</taxon>
    </lineage>
</organism>
<protein>
    <submittedName>
        <fullName evidence="1">Uncharacterized protein</fullName>
    </submittedName>
</protein>
<dbReference type="Proteomes" id="UP000265520">
    <property type="component" value="Unassembled WGS sequence"/>
</dbReference>
<keyword evidence="2" id="KW-1185">Reference proteome</keyword>
<comment type="caution">
    <text evidence="1">The sequence shown here is derived from an EMBL/GenBank/DDBJ whole genome shotgun (WGS) entry which is preliminary data.</text>
</comment>